<dbReference type="Proteomes" id="UP000283509">
    <property type="component" value="Unassembled WGS sequence"/>
</dbReference>
<keyword evidence="2" id="KW-0963">Cytoplasm</keyword>
<evidence type="ECO:0000256" key="2">
    <source>
        <dbReference type="ARBA" id="ARBA00022490"/>
    </source>
</evidence>
<keyword evidence="5" id="KW-1185">Reference proteome</keyword>
<protein>
    <submittedName>
        <fullName evidence="4">Putative proline-serine-threonine phosphatase-interacting protein 1</fullName>
    </submittedName>
</protein>
<dbReference type="EMBL" id="QCYY01002065">
    <property type="protein sequence ID" value="ROT73094.1"/>
    <property type="molecule type" value="Genomic_DNA"/>
</dbReference>
<dbReference type="PANTHER" id="PTHR23065">
    <property type="entry name" value="PROLINE-SERINE-THREONINE PHOSPHATASE INTERACTING PROTEIN 1"/>
    <property type="match status" value="1"/>
</dbReference>
<dbReference type="InterPro" id="IPR027267">
    <property type="entry name" value="AH/BAR_dom_sf"/>
</dbReference>
<dbReference type="PANTHER" id="PTHR23065:SF7">
    <property type="entry name" value="NOSTRIN, ISOFORM H"/>
    <property type="match status" value="1"/>
</dbReference>
<dbReference type="SUPFAM" id="SSF103657">
    <property type="entry name" value="BAR/IMD domain-like"/>
    <property type="match status" value="1"/>
</dbReference>
<gene>
    <name evidence="4" type="ORF">C7M84_008482</name>
</gene>
<evidence type="ECO:0000256" key="3">
    <source>
        <dbReference type="ARBA" id="ARBA00022553"/>
    </source>
</evidence>
<dbReference type="Gene3D" id="1.20.1270.60">
    <property type="entry name" value="Arfaptin homology (AH) domain/BAR domain"/>
    <property type="match status" value="1"/>
</dbReference>
<comment type="caution">
    <text evidence="4">The sequence shown here is derived from an EMBL/GenBank/DDBJ whole genome shotgun (WGS) entry which is preliminary data.</text>
</comment>
<name>A0A423T9H9_PENVA</name>
<evidence type="ECO:0000313" key="5">
    <source>
        <dbReference type="Proteomes" id="UP000283509"/>
    </source>
</evidence>
<reference evidence="4 5" key="1">
    <citation type="submission" date="2018-04" db="EMBL/GenBank/DDBJ databases">
        <authorList>
            <person name="Zhang X."/>
            <person name="Yuan J."/>
            <person name="Li F."/>
            <person name="Xiang J."/>
        </authorList>
    </citation>
    <scope>NUCLEOTIDE SEQUENCE [LARGE SCALE GENOMIC DNA]</scope>
    <source>
        <tissue evidence="4">Muscle</tissue>
    </source>
</reference>
<keyword evidence="3" id="KW-0597">Phosphoprotein</keyword>
<sequence length="293" mass="33295">METVGNFSEEFWNKEVGDFSGWEIVNQRIKESNKVTTLYIGFLKQVSSAMEAFGKSLLRVSHNCTLPDTEHGLKQNHLKDNLKKLHQAKRHAKMKMKDRVEAEFHQMVMANKIETKPRELEKSMQGTRRAAEAQQEAETQFSEAVTTTNQSLASFSDTAVLSFTTMQNIEETRVKLLRESLWAVANICSLLAVQLDEQQECLRVDVLAVDVSRELSSWILKHRTLQPSPLPIVYEATPYSPPSGLNTPLSTPLSSPASSARSTLTKRFLEQLRHAHFSVRSQSHVRILCKERQ</sequence>
<dbReference type="GO" id="GO:0005737">
    <property type="term" value="C:cytoplasm"/>
    <property type="evidence" value="ECO:0007669"/>
    <property type="project" value="TreeGrafter"/>
</dbReference>
<organism evidence="4 5">
    <name type="scientific">Penaeus vannamei</name>
    <name type="common">Whiteleg shrimp</name>
    <name type="synonym">Litopenaeus vannamei</name>
    <dbReference type="NCBI Taxonomy" id="6689"/>
    <lineage>
        <taxon>Eukaryota</taxon>
        <taxon>Metazoa</taxon>
        <taxon>Ecdysozoa</taxon>
        <taxon>Arthropoda</taxon>
        <taxon>Crustacea</taxon>
        <taxon>Multicrustacea</taxon>
        <taxon>Malacostraca</taxon>
        <taxon>Eumalacostraca</taxon>
        <taxon>Eucarida</taxon>
        <taxon>Decapoda</taxon>
        <taxon>Dendrobranchiata</taxon>
        <taxon>Penaeoidea</taxon>
        <taxon>Penaeidae</taxon>
        <taxon>Penaeus</taxon>
    </lineage>
</organism>
<comment type="subcellular location">
    <subcellularLocation>
        <location evidence="1">Cytoplasm</location>
    </subcellularLocation>
</comment>
<dbReference type="AlphaFoldDB" id="A0A423T9H9"/>
<reference evidence="4 5" key="2">
    <citation type="submission" date="2019-01" db="EMBL/GenBank/DDBJ databases">
        <title>The decoding of complex shrimp genome reveals the adaptation for benthos swimmer, frequently molting mechanism and breeding impact on genome.</title>
        <authorList>
            <person name="Sun Y."/>
            <person name="Gao Y."/>
            <person name="Yu Y."/>
        </authorList>
    </citation>
    <scope>NUCLEOTIDE SEQUENCE [LARGE SCALE GENOMIC DNA]</scope>
    <source>
        <tissue evidence="4">Muscle</tissue>
    </source>
</reference>
<proteinExistence type="predicted"/>
<dbReference type="GO" id="GO:0043226">
    <property type="term" value="C:organelle"/>
    <property type="evidence" value="ECO:0007669"/>
    <property type="project" value="UniProtKB-ARBA"/>
</dbReference>
<dbReference type="GO" id="GO:0005886">
    <property type="term" value="C:plasma membrane"/>
    <property type="evidence" value="ECO:0007669"/>
    <property type="project" value="TreeGrafter"/>
</dbReference>
<dbReference type="STRING" id="6689.A0A423T9H9"/>
<dbReference type="OrthoDB" id="27823at2759"/>
<evidence type="ECO:0000313" key="4">
    <source>
        <dbReference type="EMBL" id="ROT73094.1"/>
    </source>
</evidence>
<accession>A0A423T9H9</accession>
<evidence type="ECO:0000256" key="1">
    <source>
        <dbReference type="ARBA" id="ARBA00004496"/>
    </source>
</evidence>